<evidence type="ECO:0000313" key="1">
    <source>
        <dbReference type="EMBL" id="PMD49507.1"/>
    </source>
</evidence>
<gene>
    <name evidence="1" type="ORF">K444DRAFT_300957</name>
</gene>
<dbReference type="Proteomes" id="UP000235371">
    <property type="component" value="Unassembled WGS sequence"/>
</dbReference>
<dbReference type="GeneID" id="36579799"/>
<evidence type="ECO:0000313" key="2">
    <source>
        <dbReference type="Proteomes" id="UP000235371"/>
    </source>
</evidence>
<organism evidence="1 2">
    <name type="scientific">Hyaloscypha bicolor E</name>
    <dbReference type="NCBI Taxonomy" id="1095630"/>
    <lineage>
        <taxon>Eukaryota</taxon>
        <taxon>Fungi</taxon>
        <taxon>Dikarya</taxon>
        <taxon>Ascomycota</taxon>
        <taxon>Pezizomycotina</taxon>
        <taxon>Leotiomycetes</taxon>
        <taxon>Helotiales</taxon>
        <taxon>Hyaloscyphaceae</taxon>
        <taxon>Hyaloscypha</taxon>
        <taxon>Hyaloscypha bicolor</taxon>
    </lineage>
</organism>
<dbReference type="RefSeq" id="XP_024726411.1">
    <property type="nucleotide sequence ID" value="XM_024871717.1"/>
</dbReference>
<accession>A0A2J6SFG5</accession>
<name>A0A2J6SFG5_9HELO</name>
<proteinExistence type="predicted"/>
<dbReference type="AlphaFoldDB" id="A0A2J6SFG5"/>
<dbReference type="EMBL" id="KZ613921">
    <property type="protein sequence ID" value="PMD49507.1"/>
    <property type="molecule type" value="Genomic_DNA"/>
</dbReference>
<protein>
    <submittedName>
        <fullName evidence="1">Uncharacterized protein</fullName>
    </submittedName>
</protein>
<dbReference type="InParanoid" id="A0A2J6SFG5"/>
<sequence>MRVWRILDSLEIVHGGDSSMGMLVANGVAWFSISKGKMPCPLLGYRGIPISGAGCVGFQIWFLGGPPRSIYFLTKRRRYVRISKKEAISEKKGGRPPFLGEVLYCVWQASIYNGQYVPEDLPDLL</sequence>
<reference evidence="1 2" key="1">
    <citation type="submission" date="2016-04" db="EMBL/GenBank/DDBJ databases">
        <title>A degradative enzymes factory behind the ericoid mycorrhizal symbiosis.</title>
        <authorList>
            <consortium name="DOE Joint Genome Institute"/>
            <person name="Martino E."/>
            <person name="Morin E."/>
            <person name="Grelet G."/>
            <person name="Kuo A."/>
            <person name="Kohler A."/>
            <person name="Daghino S."/>
            <person name="Barry K."/>
            <person name="Choi C."/>
            <person name="Cichocki N."/>
            <person name="Clum A."/>
            <person name="Copeland A."/>
            <person name="Hainaut M."/>
            <person name="Haridas S."/>
            <person name="Labutti K."/>
            <person name="Lindquist E."/>
            <person name="Lipzen A."/>
            <person name="Khouja H.-R."/>
            <person name="Murat C."/>
            <person name="Ohm R."/>
            <person name="Olson A."/>
            <person name="Spatafora J."/>
            <person name="Veneault-Fourrey C."/>
            <person name="Henrissat B."/>
            <person name="Grigoriev I."/>
            <person name="Martin F."/>
            <person name="Perotto S."/>
        </authorList>
    </citation>
    <scope>NUCLEOTIDE SEQUENCE [LARGE SCALE GENOMIC DNA]</scope>
    <source>
        <strain evidence="1 2">E</strain>
    </source>
</reference>
<keyword evidence="2" id="KW-1185">Reference proteome</keyword>